<evidence type="ECO:0000313" key="2">
    <source>
        <dbReference type="Proteomes" id="UP000834106"/>
    </source>
</evidence>
<dbReference type="GO" id="GO:0003676">
    <property type="term" value="F:nucleic acid binding"/>
    <property type="evidence" value="ECO:0007669"/>
    <property type="project" value="InterPro"/>
</dbReference>
<keyword evidence="2" id="KW-1185">Reference proteome</keyword>
<dbReference type="InterPro" id="IPR036875">
    <property type="entry name" value="Znf_CCHC_sf"/>
</dbReference>
<name>A0AAD2AFN6_9LAMI</name>
<dbReference type="InterPro" id="IPR053098">
    <property type="entry name" value="Petuviruses_polyprotein"/>
</dbReference>
<dbReference type="SUPFAM" id="SSF57756">
    <property type="entry name" value="Retrovirus zinc finger-like domains"/>
    <property type="match status" value="1"/>
</dbReference>
<dbReference type="EMBL" id="OU503058">
    <property type="protein sequence ID" value="CAI9786783.1"/>
    <property type="molecule type" value="Genomic_DNA"/>
</dbReference>
<evidence type="ECO:0000313" key="1">
    <source>
        <dbReference type="EMBL" id="CAI9786783.1"/>
    </source>
</evidence>
<dbReference type="AlphaFoldDB" id="A0AAD2AFN6"/>
<reference evidence="1" key="1">
    <citation type="submission" date="2023-05" db="EMBL/GenBank/DDBJ databases">
        <authorList>
            <person name="Huff M."/>
        </authorList>
    </citation>
    <scope>NUCLEOTIDE SEQUENCE</scope>
</reference>
<gene>
    <name evidence="1" type="ORF">FPE_LOCUS34213</name>
</gene>
<evidence type="ECO:0008006" key="3">
    <source>
        <dbReference type="Google" id="ProtNLM"/>
    </source>
</evidence>
<proteinExistence type="predicted"/>
<protein>
    <recommendedName>
        <fullName evidence="3">CCHC-type domain-containing protein</fullName>
    </recommendedName>
</protein>
<sequence>MDDTNTKQAYLESIHQPLGQETLRTMEMKGQPLNATSFGELHNWIMRTLKKLCNQNAFLKYINAAGRKLENACEKPYLQIKCSRSMKDCDCPGKKKFQKRRMKFSHREVSLNPFRRKKRFFRRKFSKKKENRCFICGKKCHFAKVCPYKKKDKILHQMFTTTKIDYGNDDLESLFSKQDEQSQETVFTLDYDSDGSLSDEIADTDKCYGMQVVNPIFLPIHVPMPEVKLLTGKYERTITVPALFDTGACCSILNPAILPDDMWKNYQQTFQVANGESFSTEIVSKPVTIQFFLELGIYHKLLGSSLLCKDLIIAWDIIKHTHNK</sequence>
<dbReference type="PANTHER" id="PTHR48435">
    <property type="entry name" value="POLYPROTEIN"/>
    <property type="match status" value="1"/>
</dbReference>
<dbReference type="GO" id="GO:0008270">
    <property type="term" value="F:zinc ion binding"/>
    <property type="evidence" value="ECO:0007669"/>
    <property type="project" value="InterPro"/>
</dbReference>
<accession>A0AAD2AFN6</accession>
<dbReference type="Proteomes" id="UP000834106">
    <property type="component" value="Chromosome 23"/>
</dbReference>
<organism evidence="1 2">
    <name type="scientific">Fraxinus pennsylvanica</name>
    <dbReference type="NCBI Taxonomy" id="56036"/>
    <lineage>
        <taxon>Eukaryota</taxon>
        <taxon>Viridiplantae</taxon>
        <taxon>Streptophyta</taxon>
        <taxon>Embryophyta</taxon>
        <taxon>Tracheophyta</taxon>
        <taxon>Spermatophyta</taxon>
        <taxon>Magnoliopsida</taxon>
        <taxon>eudicotyledons</taxon>
        <taxon>Gunneridae</taxon>
        <taxon>Pentapetalae</taxon>
        <taxon>asterids</taxon>
        <taxon>lamiids</taxon>
        <taxon>Lamiales</taxon>
        <taxon>Oleaceae</taxon>
        <taxon>Oleeae</taxon>
        <taxon>Fraxinus</taxon>
    </lineage>
</organism>
<dbReference type="PANTHER" id="PTHR48435:SF1">
    <property type="entry name" value="POLYPROTEIN"/>
    <property type="match status" value="1"/>
</dbReference>